<dbReference type="Proteomes" id="UP000762676">
    <property type="component" value="Unassembled WGS sequence"/>
</dbReference>
<accession>A0AAV4GQY1</accession>
<dbReference type="AlphaFoldDB" id="A0AAV4GQY1"/>
<gene>
    <name evidence="2" type="ORF">ElyMa_002489000</name>
</gene>
<keyword evidence="3" id="KW-1185">Reference proteome</keyword>
<sequence>MCSSPIHRPHPDPASPTPTYAMGPGTCRLRSHPMAREGSYSVTNLDSALTMLMTVYVYVEEAVNDTKQIALRNTTGGVEHL</sequence>
<proteinExistence type="predicted"/>
<evidence type="ECO:0000313" key="3">
    <source>
        <dbReference type="Proteomes" id="UP000762676"/>
    </source>
</evidence>
<evidence type="ECO:0000313" key="2">
    <source>
        <dbReference type="EMBL" id="GFR87270.1"/>
    </source>
</evidence>
<feature type="region of interest" description="Disordered" evidence="1">
    <location>
        <begin position="1"/>
        <end position="23"/>
    </location>
</feature>
<dbReference type="EMBL" id="BMAT01005077">
    <property type="protein sequence ID" value="GFR87270.1"/>
    <property type="molecule type" value="Genomic_DNA"/>
</dbReference>
<protein>
    <submittedName>
        <fullName evidence="2">Uncharacterized protein</fullName>
    </submittedName>
</protein>
<comment type="caution">
    <text evidence="2">The sequence shown here is derived from an EMBL/GenBank/DDBJ whole genome shotgun (WGS) entry which is preliminary data.</text>
</comment>
<evidence type="ECO:0000256" key="1">
    <source>
        <dbReference type="SAM" id="MobiDB-lite"/>
    </source>
</evidence>
<reference evidence="2 3" key="1">
    <citation type="journal article" date="2021" name="Elife">
        <title>Chloroplast acquisition without the gene transfer in kleptoplastic sea slugs, Plakobranchus ocellatus.</title>
        <authorList>
            <person name="Maeda T."/>
            <person name="Takahashi S."/>
            <person name="Yoshida T."/>
            <person name="Shimamura S."/>
            <person name="Takaki Y."/>
            <person name="Nagai Y."/>
            <person name="Toyoda A."/>
            <person name="Suzuki Y."/>
            <person name="Arimoto A."/>
            <person name="Ishii H."/>
            <person name="Satoh N."/>
            <person name="Nishiyama T."/>
            <person name="Hasebe M."/>
            <person name="Maruyama T."/>
            <person name="Minagawa J."/>
            <person name="Obokata J."/>
            <person name="Shigenobu S."/>
        </authorList>
    </citation>
    <scope>NUCLEOTIDE SEQUENCE [LARGE SCALE GENOMIC DNA]</scope>
</reference>
<organism evidence="2 3">
    <name type="scientific">Elysia marginata</name>
    <dbReference type="NCBI Taxonomy" id="1093978"/>
    <lineage>
        <taxon>Eukaryota</taxon>
        <taxon>Metazoa</taxon>
        <taxon>Spiralia</taxon>
        <taxon>Lophotrochozoa</taxon>
        <taxon>Mollusca</taxon>
        <taxon>Gastropoda</taxon>
        <taxon>Heterobranchia</taxon>
        <taxon>Euthyneura</taxon>
        <taxon>Panpulmonata</taxon>
        <taxon>Sacoglossa</taxon>
        <taxon>Placobranchoidea</taxon>
        <taxon>Plakobranchidae</taxon>
        <taxon>Elysia</taxon>
    </lineage>
</organism>
<name>A0AAV4GQY1_9GAST</name>